<feature type="domain" description="PAS" evidence="4">
    <location>
        <begin position="40"/>
        <end position="89"/>
    </location>
</feature>
<gene>
    <name evidence="5" type="ORF">RISW2_00955</name>
</gene>
<name>X7FG00_9RHOB</name>
<accession>X7FG00</accession>
<dbReference type="RefSeq" id="WP_051491709.1">
    <property type="nucleotide sequence ID" value="NZ_JAME01000001.1"/>
</dbReference>
<dbReference type="PATRIC" id="fig|1449351.3.peg.196"/>
<comment type="caution">
    <text evidence="5">The sequence shown here is derived from an EMBL/GenBank/DDBJ whole genome shotgun (WGS) entry which is preliminary data.</text>
</comment>
<keyword evidence="5" id="KW-0808">Transferase</keyword>
<keyword evidence="6" id="KW-1185">Reference proteome</keyword>
<dbReference type="STRING" id="1449351.RISW2_00955"/>
<proteinExistence type="predicted"/>
<evidence type="ECO:0000259" key="4">
    <source>
        <dbReference type="PROSITE" id="PS50112"/>
    </source>
</evidence>
<dbReference type="SUPFAM" id="SSF55785">
    <property type="entry name" value="PYP-like sensor domain (PAS domain)"/>
    <property type="match status" value="1"/>
</dbReference>
<dbReference type="GO" id="GO:0016301">
    <property type="term" value="F:kinase activity"/>
    <property type="evidence" value="ECO:0007669"/>
    <property type="project" value="UniProtKB-KW"/>
</dbReference>
<evidence type="ECO:0000256" key="3">
    <source>
        <dbReference type="ARBA" id="ARBA00022991"/>
    </source>
</evidence>
<dbReference type="InterPro" id="IPR003594">
    <property type="entry name" value="HATPase_dom"/>
</dbReference>
<dbReference type="PANTHER" id="PTHR47429">
    <property type="entry name" value="PROTEIN TWIN LOV 1"/>
    <property type="match status" value="1"/>
</dbReference>
<reference evidence="5 6" key="1">
    <citation type="submission" date="2014-01" db="EMBL/GenBank/DDBJ databases">
        <title>Roseivivax isoporae LMG 25204 Genome Sequencing.</title>
        <authorList>
            <person name="Lai Q."/>
            <person name="Li G."/>
            <person name="Shao Z."/>
        </authorList>
    </citation>
    <scope>NUCLEOTIDE SEQUENCE [LARGE SCALE GENOMIC DNA]</scope>
    <source>
        <strain evidence="5 6">LMG 25204</strain>
    </source>
</reference>
<dbReference type="Proteomes" id="UP000023430">
    <property type="component" value="Unassembled WGS sequence"/>
</dbReference>
<keyword evidence="2" id="KW-0288">FMN</keyword>
<dbReference type="AlphaFoldDB" id="X7FG00"/>
<dbReference type="EMBL" id="JAME01000001">
    <property type="protein sequence ID" value="ETX30981.1"/>
    <property type="molecule type" value="Genomic_DNA"/>
</dbReference>
<dbReference type="CDD" id="cd00130">
    <property type="entry name" value="PAS"/>
    <property type="match status" value="1"/>
</dbReference>
<dbReference type="InterPro" id="IPR000014">
    <property type="entry name" value="PAS"/>
</dbReference>
<protein>
    <submittedName>
        <fullName evidence="5">Histidine kinase</fullName>
    </submittedName>
</protein>
<dbReference type="InterPro" id="IPR035965">
    <property type="entry name" value="PAS-like_dom_sf"/>
</dbReference>
<sequence length="353" mass="38485">MTTTTGSRRRLTAVLDDREALAGFSRLGISLIITNPRAPDNPIVYVNDAFERTTGYSRSSVIGRNCRFLQGERTDKRAVDRIRHAVEAGRDVSVDILNYRASGEPFMNRLVIAPIEGDDGTPLFYLGLQKELRDGEDDGPGLSDLRLDMIRSRVHGDLGLILTNMSRPSLRLSLDDPLHEVEALPRRLECLQLVYEELRQTDEMIERVGIDLGSLLARIATNVAYHEGRPGVRFVQQIDPIEINLETATRVGLILSETLSNAFSHAFVGLDQGFIDLRVTRLAAGGLRMMVSDDGVGIPAKIAWPSEATVGGRLIAALLEGLDATINVARGAAGTVVMIDVPMDPGASTTEGD</sequence>
<dbReference type="Gene3D" id="3.30.450.20">
    <property type="entry name" value="PAS domain"/>
    <property type="match status" value="1"/>
</dbReference>
<keyword evidence="3" id="KW-0157">Chromophore</keyword>
<dbReference type="NCBIfam" id="TIGR00229">
    <property type="entry name" value="sensory_box"/>
    <property type="match status" value="1"/>
</dbReference>
<dbReference type="PANTHER" id="PTHR47429:SF2">
    <property type="entry name" value="PROTEIN TWIN LOV 1"/>
    <property type="match status" value="1"/>
</dbReference>
<dbReference type="InterPro" id="IPR036890">
    <property type="entry name" value="HATPase_C_sf"/>
</dbReference>
<dbReference type="PROSITE" id="PS50112">
    <property type="entry name" value="PAS"/>
    <property type="match status" value="1"/>
</dbReference>
<evidence type="ECO:0000313" key="6">
    <source>
        <dbReference type="Proteomes" id="UP000023430"/>
    </source>
</evidence>
<keyword evidence="5" id="KW-0418">Kinase</keyword>
<evidence type="ECO:0000256" key="2">
    <source>
        <dbReference type="ARBA" id="ARBA00022643"/>
    </source>
</evidence>
<dbReference type="SMART" id="SM00387">
    <property type="entry name" value="HATPase_c"/>
    <property type="match status" value="1"/>
</dbReference>
<dbReference type="Pfam" id="PF13426">
    <property type="entry name" value="PAS_9"/>
    <property type="match status" value="1"/>
</dbReference>
<evidence type="ECO:0000313" key="5">
    <source>
        <dbReference type="EMBL" id="ETX30981.1"/>
    </source>
</evidence>
<keyword evidence="1" id="KW-0285">Flavoprotein</keyword>
<dbReference type="Gene3D" id="3.30.565.10">
    <property type="entry name" value="Histidine kinase-like ATPase, C-terminal domain"/>
    <property type="match status" value="1"/>
</dbReference>
<evidence type="ECO:0000256" key="1">
    <source>
        <dbReference type="ARBA" id="ARBA00022630"/>
    </source>
</evidence>
<organism evidence="5 6">
    <name type="scientific">Roseivivax isoporae LMG 25204</name>
    <dbReference type="NCBI Taxonomy" id="1449351"/>
    <lineage>
        <taxon>Bacteria</taxon>
        <taxon>Pseudomonadati</taxon>
        <taxon>Pseudomonadota</taxon>
        <taxon>Alphaproteobacteria</taxon>
        <taxon>Rhodobacterales</taxon>
        <taxon>Roseobacteraceae</taxon>
        <taxon>Roseivivax</taxon>
    </lineage>
</organism>
<dbReference type="eggNOG" id="COG3920">
    <property type="taxonomic scope" value="Bacteria"/>
</dbReference>
<dbReference type="SUPFAM" id="SSF55874">
    <property type="entry name" value="ATPase domain of HSP90 chaperone/DNA topoisomerase II/histidine kinase"/>
    <property type="match status" value="1"/>
</dbReference>